<dbReference type="InterPro" id="IPR013106">
    <property type="entry name" value="Ig_V-set"/>
</dbReference>
<dbReference type="SMART" id="SM00407">
    <property type="entry name" value="IGc1"/>
    <property type="match status" value="1"/>
</dbReference>
<evidence type="ECO:0000259" key="2">
    <source>
        <dbReference type="PROSITE" id="PS50835"/>
    </source>
</evidence>
<dbReference type="InterPro" id="IPR013783">
    <property type="entry name" value="Ig-like_fold"/>
</dbReference>
<evidence type="ECO:0000313" key="4">
    <source>
        <dbReference type="Proteomes" id="UP000264820"/>
    </source>
</evidence>
<dbReference type="InterPro" id="IPR007110">
    <property type="entry name" value="Ig-like_dom"/>
</dbReference>
<feature type="domain" description="Ig-like" evidence="2">
    <location>
        <begin position="1"/>
        <end position="88"/>
    </location>
</feature>
<dbReference type="AlphaFoldDB" id="A0A3Q2Z8D7"/>
<dbReference type="PROSITE" id="PS50835">
    <property type="entry name" value="IG_LIKE"/>
    <property type="match status" value="2"/>
</dbReference>
<evidence type="ECO:0000256" key="1">
    <source>
        <dbReference type="ARBA" id="ARBA00023319"/>
    </source>
</evidence>
<keyword evidence="4" id="KW-1185">Reference proteome</keyword>
<feature type="domain" description="Ig-like" evidence="2">
    <location>
        <begin position="118"/>
        <end position="215"/>
    </location>
</feature>
<dbReference type="Proteomes" id="UP000264820">
    <property type="component" value="Unplaced"/>
</dbReference>
<dbReference type="SUPFAM" id="SSF48726">
    <property type="entry name" value="Immunoglobulin"/>
    <property type="match status" value="2"/>
</dbReference>
<proteinExistence type="predicted"/>
<reference evidence="3" key="1">
    <citation type="submission" date="2025-08" db="UniProtKB">
        <authorList>
            <consortium name="Ensembl"/>
        </authorList>
    </citation>
    <scope>IDENTIFICATION</scope>
</reference>
<dbReference type="Pfam" id="PF07686">
    <property type="entry name" value="V-set"/>
    <property type="match status" value="1"/>
</dbReference>
<reference evidence="3" key="2">
    <citation type="submission" date="2025-09" db="UniProtKB">
        <authorList>
            <consortium name="Ensembl"/>
        </authorList>
    </citation>
    <scope>IDENTIFICATION</scope>
</reference>
<dbReference type="SMART" id="SM00406">
    <property type="entry name" value="IGv"/>
    <property type="match status" value="1"/>
</dbReference>
<dbReference type="Ensembl" id="ENSHCOT00000023022.1">
    <property type="protein sequence ID" value="ENSHCOP00000027150.1"/>
    <property type="gene ID" value="ENSHCOG00000018762.1"/>
</dbReference>
<dbReference type="InterPro" id="IPR050380">
    <property type="entry name" value="Immune_Resp_Modulators"/>
</dbReference>
<organism evidence="3 4">
    <name type="scientific">Hippocampus comes</name>
    <name type="common">Tiger tail seahorse</name>
    <dbReference type="NCBI Taxonomy" id="109280"/>
    <lineage>
        <taxon>Eukaryota</taxon>
        <taxon>Metazoa</taxon>
        <taxon>Chordata</taxon>
        <taxon>Craniata</taxon>
        <taxon>Vertebrata</taxon>
        <taxon>Euteleostomi</taxon>
        <taxon>Actinopterygii</taxon>
        <taxon>Neopterygii</taxon>
        <taxon>Teleostei</taxon>
        <taxon>Neoteleostei</taxon>
        <taxon>Acanthomorphata</taxon>
        <taxon>Syngnathiaria</taxon>
        <taxon>Syngnathiformes</taxon>
        <taxon>Syngnathoidei</taxon>
        <taxon>Syngnathidae</taxon>
        <taxon>Hippocampus</taxon>
    </lineage>
</organism>
<keyword evidence="1" id="KW-0393">Immunoglobulin domain</keyword>
<sequence length="256" mass="28930">LLQGPGVVQPSFREHFLCSHDDQSQDIMLWYRQSKGRRPIELVGGSQVGNEPLYERNDTRLEISRANTQRGSLSIGSVRASDTGVYFCLMIVLWTGDSEIGSQNWQYFCRSQIVKLVPKAPNTSPPAPQTKKKTLVCAATDFYPDHVSVAWMVDGQKRETGVATDPEARKRGVRYSITSRLRVPADEWSRGSRKFTCVVTFFNGETYVDVPDSISGNDGDYHFVHSKNVFDVDKNTFIRITEDYVVFDVEKFSQVG</sequence>
<dbReference type="InterPro" id="IPR003597">
    <property type="entry name" value="Ig_C1-set"/>
</dbReference>
<accession>A0A3Q2Z8D7</accession>
<name>A0A3Q2Z8D7_HIPCM</name>
<protein>
    <recommendedName>
        <fullName evidence="2">Ig-like domain-containing protein</fullName>
    </recommendedName>
</protein>
<dbReference type="Pfam" id="PF07654">
    <property type="entry name" value="C1-set"/>
    <property type="match status" value="1"/>
</dbReference>
<dbReference type="GeneTree" id="ENSGT00940000164625"/>
<dbReference type="PANTHER" id="PTHR23411">
    <property type="entry name" value="TAPASIN"/>
    <property type="match status" value="1"/>
</dbReference>
<evidence type="ECO:0000313" key="3">
    <source>
        <dbReference type="Ensembl" id="ENSHCOP00000027150.1"/>
    </source>
</evidence>
<dbReference type="Gene3D" id="2.60.40.10">
    <property type="entry name" value="Immunoglobulins"/>
    <property type="match status" value="2"/>
</dbReference>
<dbReference type="InterPro" id="IPR036179">
    <property type="entry name" value="Ig-like_dom_sf"/>
</dbReference>